<keyword evidence="13 15" id="KW-0520">NAD</keyword>
<evidence type="ECO:0000256" key="14">
    <source>
        <dbReference type="ARBA" id="ARBA00047712"/>
    </source>
</evidence>
<dbReference type="InterPro" id="IPR019554">
    <property type="entry name" value="Soluble_ligand-bd"/>
</dbReference>
<evidence type="ECO:0000256" key="7">
    <source>
        <dbReference type="ARBA" id="ARBA00022643"/>
    </source>
</evidence>
<evidence type="ECO:0000256" key="10">
    <source>
        <dbReference type="ARBA" id="ARBA00022967"/>
    </source>
</evidence>
<dbReference type="InterPro" id="IPR011538">
    <property type="entry name" value="Nuo51_FMN-bd"/>
</dbReference>
<comment type="catalytic activity">
    <reaction evidence="14 15">
        <text>a quinone + NADH + 5 H(+)(in) = a quinol + NAD(+) + 4 H(+)(out)</text>
        <dbReference type="Rhea" id="RHEA:57888"/>
        <dbReference type="ChEBI" id="CHEBI:15378"/>
        <dbReference type="ChEBI" id="CHEBI:24646"/>
        <dbReference type="ChEBI" id="CHEBI:57540"/>
        <dbReference type="ChEBI" id="CHEBI:57945"/>
        <dbReference type="ChEBI" id="CHEBI:132124"/>
    </reaction>
</comment>
<evidence type="ECO:0000256" key="13">
    <source>
        <dbReference type="ARBA" id="ARBA00023027"/>
    </source>
</evidence>
<evidence type="ECO:0000313" key="18">
    <source>
        <dbReference type="Proteomes" id="UP000249340"/>
    </source>
</evidence>
<keyword evidence="18" id="KW-1185">Reference proteome</keyword>
<dbReference type="GO" id="GO:0048038">
    <property type="term" value="F:quinone binding"/>
    <property type="evidence" value="ECO:0007669"/>
    <property type="project" value="UniProtKB-KW"/>
</dbReference>
<dbReference type="Gene3D" id="3.40.50.11540">
    <property type="entry name" value="NADH-ubiquinone oxidoreductase 51kDa subunit"/>
    <property type="match status" value="1"/>
</dbReference>
<dbReference type="FunFam" id="1.20.1440.230:FF:000001">
    <property type="entry name" value="Mitochondrial NADH dehydrogenase flavoprotein 1"/>
    <property type="match status" value="1"/>
</dbReference>
<dbReference type="RefSeq" id="WP_111492393.1">
    <property type="nucleotide sequence ID" value="NZ_CP031264.1"/>
</dbReference>
<dbReference type="GO" id="GO:0010181">
    <property type="term" value="F:FMN binding"/>
    <property type="evidence" value="ECO:0007669"/>
    <property type="project" value="InterPro"/>
</dbReference>
<sequence length="463" mass="49905">MTTDSLVGGVGPEKLLTPVLSDTWDAQRPWSLETYRSHDGYQGLAAALRMPPDDVIALVKEAGLRGRGGAGFPTGMKWQFIPQGDGKPHYLVVNADESEPGTCKDIPLLFANPHALIEGMVIASYAIRCNHAFIYLRGEVVPVLRRLHAAVADAYAAGLLGKDIQGSGFDLDITVHAGAGAYICGEETALLDSLEGRRGQPRLRPPFPAIAGLYACPTVVNNVESIASVPAILHRGKEWFRSMGSEKSPGFTLYSLSGHVTNPGQYEAPLGITLRQLLEMSGGVREGHRLKFWTPGGSSTPMFTDEHLDVPLDYEGVGAAGSMLGTKALQVFDETTCVVRAVTRWTEFYAHESCGKCTPCREGTYWLVQLMRRIEAGEGTQSDLDKLLDIADNIFGKSFCALGDGAASPITSSLQYFRDEYEQHIAQRGCPFDPAASTVWAGRQPGINGTAAHQPAQEKGVLA</sequence>
<evidence type="ECO:0000256" key="8">
    <source>
        <dbReference type="ARBA" id="ARBA00022719"/>
    </source>
</evidence>
<evidence type="ECO:0000256" key="4">
    <source>
        <dbReference type="ARBA" id="ARBA00019901"/>
    </source>
</evidence>
<dbReference type="GO" id="GO:0051287">
    <property type="term" value="F:NAD binding"/>
    <property type="evidence" value="ECO:0007669"/>
    <property type="project" value="UniProtKB-UniRule"/>
</dbReference>
<accession>A0A345SZ63</accession>
<dbReference type="PANTHER" id="PTHR11780">
    <property type="entry name" value="NADH-UBIQUINONE OXIDOREDUCTASE FLAVOPROTEIN 1 NDUFV1"/>
    <property type="match status" value="1"/>
</dbReference>
<keyword evidence="8 15" id="KW-0874">Quinone</keyword>
<evidence type="ECO:0000256" key="11">
    <source>
        <dbReference type="ARBA" id="ARBA00023004"/>
    </source>
</evidence>
<dbReference type="Pfam" id="PF10531">
    <property type="entry name" value="SLBB"/>
    <property type="match status" value="1"/>
</dbReference>
<dbReference type="EMBL" id="CP031264">
    <property type="protein sequence ID" value="AXI79018.1"/>
    <property type="molecule type" value="Genomic_DNA"/>
</dbReference>
<name>A0A345SZ63_9ACTN</name>
<feature type="domain" description="NADH-ubiquinone oxidoreductase 51kDa subunit iron-sulphur binding" evidence="16">
    <location>
        <begin position="339"/>
        <end position="384"/>
    </location>
</feature>
<organism evidence="17 18">
    <name type="scientific">Peterkaempfera bronchialis</name>
    <dbReference type="NCBI Taxonomy" id="2126346"/>
    <lineage>
        <taxon>Bacteria</taxon>
        <taxon>Bacillati</taxon>
        <taxon>Actinomycetota</taxon>
        <taxon>Actinomycetes</taxon>
        <taxon>Kitasatosporales</taxon>
        <taxon>Streptomycetaceae</taxon>
        <taxon>Peterkaempfera</taxon>
    </lineage>
</organism>
<evidence type="ECO:0000256" key="9">
    <source>
        <dbReference type="ARBA" id="ARBA00022723"/>
    </source>
</evidence>
<evidence type="ECO:0000256" key="5">
    <source>
        <dbReference type="ARBA" id="ARBA00022485"/>
    </source>
</evidence>
<dbReference type="SMART" id="SM00928">
    <property type="entry name" value="NADH_4Fe-4S"/>
    <property type="match status" value="1"/>
</dbReference>
<dbReference type="SUPFAM" id="SSF140490">
    <property type="entry name" value="Nqo1C-terminal domain-like"/>
    <property type="match status" value="1"/>
</dbReference>
<reference evidence="18" key="1">
    <citation type="submission" date="2018-07" db="EMBL/GenBank/DDBJ databases">
        <title>Streptacidiphilus bronchialis DSM 106435 chromosome.</title>
        <authorList>
            <person name="Batra D."/>
            <person name="Gulvik C.A."/>
        </authorList>
    </citation>
    <scope>NUCLEOTIDE SEQUENCE [LARGE SCALE GENOMIC DNA]</scope>
    <source>
        <strain evidence="18">DSM 106435</strain>
    </source>
</reference>
<dbReference type="Pfam" id="PF01512">
    <property type="entry name" value="Complex1_51K"/>
    <property type="match status" value="1"/>
</dbReference>
<keyword evidence="17" id="KW-0560">Oxidoreductase</keyword>
<keyword evidence="10" id="KW-1278">Translocase</keyword>
<dbReference type="OrthoDB" id="9805533at2"/>
<evidence type="ECO:0000259" key="16">
    <source>
        <dbReference type="SMART" id="SM00928"/>
    </source>
</evidence>
<dbReference type="SUPFAM" id="SSF142984">
    <property type="entry name" value="Nqo1 middle domain-like"/>
    <property type="match status" value="1"/>
</dbReference>
<dbReference type="FunFam" id="3.10.20.600:FF:000003">
    <property type="entry name" value="NADH-quinone oxidoreductase subunit F"/>
    <property type="match status" value="1"/>
</dbReference>
<keyword evidence="5 15" id="KW-0004">4Fe-4S</keyword>
<evidence type="ECO:0000256" key="3">
    <source>
        <dbReference type="ARBA" id="ARBA00007523"/>
    </source>
</evidence>
<keyword evidence="11 15" id="KW-0408">Iron</keyword>
<comment type="cofactor">
    <cofactor evidence="1 15">
        <name>FMN</name>
        <dbReference type="ChEBI" id="CHEBI:58210"/>
    </cofactor>
</comment>
<dbReference type="InterPro" id="IPR050837">
    <property type="entry name" value="ComplexI_51kDa_subunit"/>
</dbReference>
<dbReference type="NCBIfam" id="TIGR01959">
    <property type="entry name" value="nuoF_fam"/>
    <property type="match status" value="1"/>
</dbReference>
<comment type="cofactor">
    <cofactor evidence="2 15">
        <name>[4Fe-4S] cluster</name>
        <dbReference type="ChEBI" id="CHEBI:49883"/>
    </cofactor>
</comment>
<dbReference type="NCBIfam" id="NF010120">
    <property type="entry name" value="PRK13596.1"/>
    <property type="match status" value="1"/>
</dbReference>
<dbReference type="GO" id="GO:0051539">
    <property type="term" value="F:4 iron, 4 sulfur cluster binding"/>
    <property type="evidence" value="ECO:0007669"/>
    <property type="project" value="UniProtKB-UniRule"/>
</dbReference>
<dbReference type="EC" id="7.1.1.-" evidence="15"/>
<dbReference type="InterPro" id="IPR001949">
    <property type="entry name" value="NADH-UbQ_OxRdtase_51kDa_CS"/>
</dbReference>
<evidence type="ECO:0000256" key="12">
    <source>
        <dbReference type="ARBA" id="ARBA00023014"/>
    </source>
</evidence>
<evidence type="ECO:0000256" key="1">
    <source>
        <dbReference type="ARBA" id="ARBA00001917"/>
    </source>
</evidence>
<dbReference type="InterPro" id="IPR037225">
    <property type="entry name" value="Nuo51_FMN-bd_sf"/>
</dbReference>
<dbReference type="GO" id="GO:0045333">
    <property type="term" value="P:cellular respiration"/>
    <property type="evidence" value="ECO:0007669"/>
    <property type="project" value="TreeGrafter"/>
</dbReference>
<dbReference type="InterPro" id="IPR019575">
    <property type="entry name" value="Nuop51_4Fe4S-bd"/>
</dbReference>
<dbReference type="Gene3D" id="6.10.250.1450">
    <property type="match status" value="1"/>
</dbReference>
<protein>
    <recommendedName>
        <fullName evidence="4 15">NADH-quinone oxidoreductase subunit F</fullName>
        <ecNumber evidence="15">7.1.1.-</ecNumber>
    </recommendedName>
</protein>
<dbReference type="SUPFAM" id="SSF142019">
    <property type="entry name" value="Nqo1 FMN-binding domain-like"/>
    <property type="match status" value="1"/>
</dbReference>
<dbReference type="AlphaFoldDB" id="A0A345SZ63"/>
<dbReference type="Gene3D" id="3.10.20.600">
    <property type="match status" value="1"/>
</dbReference>
<keyword evidence="6 15" id="KW-0285">Flavoprotein</keyword>
<dbReference type="GO" id="GO:0008137">
    <property type="term" value="F:NADH dehydrogenase (ubiquinone) activity"/>
    <property type="evidence" value="ECO:0007669"/>
    <property type="project" value="InterPro"/>
</dbReference>
<dbReference type="Proteomes" id="UP000249340">
    <property type="component" value="Chromosome"/>
</dbReference>
<dbReference type="PANTHER" id="PTHR11780:SF10">
    <property type="entry name" value="NADH DEHYDROGENASE [UBIQUINONE] FLAVOPROTEIN 1, MITOCHONDRIAL"/>
    <property type="match status" value="1"/>
</dbReference>
<evidence type="ECO:0000256" key="2">
    <source>
        <dbReference type="ARBA" id="ARBA00001966"/>
    </source>
</evidence>
<evidence type="ECO:0000256" key="6">
    <source>
        <dbReference type="ARBA" id="ARBA00022630"/>
    </source>
</evidence>
<proteinExistence type="inferred from homology"/>
<dbReference type="PROSITE" id="PS00645">
    <property type="entry name" value="COMPLEX1_51K_2"/>
    <property type="match status" value="1"/>
</dbReference>
<keyword evidence="7 15" id="KW-0288">FMN</keyword>
<keyword evidence="9 15" id="KW-0479">Metal-binding</keyword>
<evidence type="ECO:0000256" key="15">
    <source>
        <dbReference type="RuleBase" id="RU364066"/>
    </source>
</evidence>
<dbReference type="GO" id="GO:0046872">
    <property type="term" value="F:metal ion binding"/>
    <property type="evidence" value="ECO:0007669"/>
    <property type="project" value="UniProtKB-KW"/>
</dbReference>
<comment type="function">
    <text evidence="15">NDH-1 shuttles electrons from NADH, via FMN and iron-sulfur (Fe-S) centers, to quinones in the respiratory chain.</text>
</comment>
<dbReference type="Gene3D" id="1.20.1440.230">
    <property type="entry name" value="NADH-ubiquinone oxidoreductase 51kDa subunit, iron-sulphur binding domain"/>
    <property type="match status" value="1"/>
</dbReference>
<keyword evidence="12 15" id="KW-0411">Iron-sulfur</keyword>
<dbReference type="InterPro" id="IPR037207">
    <property type="entry name" value="Nuop51_4Fe4S-bd_sf"/>
</dbReference>
<gene>
    <name evidence="17" type="primary">nuoF</name>
    <name evidence="17" type="ORF">C7M71_017955</name>
</gene>
<dbReference type="PROSITE" id="PS00644">
    <property type="entry name" value="COMPLEX1_51K_1"/>
    <property type="match status" value="1"/>
</dbReference>
<dbReference type="KEGG" id="stri:C7M71_017955"/>
<dbReference type="Pfam" id="PF10589">
    <property type="entry name" value="NADH_4Fe-4S"/>
    <property type="match status" value="1"/>
</dbReference>
<dbReference type="FunFam" id="3.40.50.11540:FF:000001">
    <property type="entry name" value="NADH dehydrogenase [ubiquinone] flavoprotein 1, mitochondrial"/>
    <property type="match status" value="1"/>
</dbReference>
<evidence type="ECO:0000313" key="17">
    <source>
        <dbReference type="EMBL" id="AXI79018.1"/>
    </source>
</evidence>
<comment type="similarity">
    <text evidence="3 15">Belongs to the complex I 51 kDa subunit family.</text>
</comment>
<dbReference type="InterPro" id="IPR011537">
    <property type="entry name" value="NADH-UbQ_OxRdtase_suF"/>
</dbReference>
<dbReference type="GO" id="GO:0003954">
    <property type="term" value="F:NADH dehydrogenase activity"/>
    <property type="evidence" value="ECO:0007669"/>
    <property type="project" value="TreeGrafter"/>
</dbReference>